<evidence type="ECO:0000313" key="2">
    <source>
        <dbReference type="EMBL" id="MFD2516341.1"/>
    </source>
</evidence>
<name>A0ABW5IRP5_9FLAO</name>
<gene>
    <name evidence="2" type="ORF">ACFSTG_00375</name>
</gene>
<evidence type="ECO:0000313" key="3">
    <source>
        <dbReference type="Proteomes" id="UP001597468"/>
    </source>
</evidence>
<sequence length="62" mass="6828">MAPRHGSQIRVILQEIDGEFRFSDMDHRSVPAKWIATPSNEWPPPSGGGHCRSVAQGFSPTP</sequence>
<dbReference type="EMBL" id="JBHULT010000003">
    <property type="protein sequence ID" value="MFD2516341.1"/>
    <property type="molecule type" value="Genomic_DNA"/>
</dbReference>
<comment type="caution">
    <text evidence="2">The sequence shown here is derived from an EMBL/GenBank/DDBJ whole genome shotgun (WGS) entry which is preliminary data.</text>
</comment>
<protein>
    <submittedName>
        <fullName evidence="2">Uncharacterized protein</fullName>
    </submittedName>
</protein>
<reference evidence="3" key="1">
    <citation type="journal article" date="2019" name="Int. J. Syst. Evol. Microbiol.">
        <title>The Global Catalogue of Microorganisms (GCM) 10K type strain sequencing project: providing services to taxonomists for standard genome sequencing and annotation.</title>
        <authorList>
            <consortium name="The Broad Institute Genomics Platform"/>
            <consortium name="The Broad Institute Genome Sequencing Center for Infectious Disease"/>
            <person name="Wu L."/>
            <person name="Ma J."/>
        </authorList>
    </citation>
    <scope>NUCLEOTIDE SEQUENCE [LARGE SCALE GENOMIC DNA]</scope>
    <source>
        <strain evidence="3">KCTC 42585</strain>
    </source>
</reference>
<accession>A0ABW5IRP5</accession>
<feature type="region of interest" description="Disordered" evidence="1">
    <location>
        <begin position="36"/>
        <end position="62"/>
    </location>
</feature>
<proteinExistence type="predicted"/>
<dbReference type="RefSeq" id="WP_380747345.1">
    <property type="nucleotide sequence ID" value="NZ_JBHULT010000003.1"/>
</dbReference>
<keyword evidence="3" id="KW-1185">Reference proteome</keyword>
<organism evidence="2 3">
    <name type="scientific">Salinimicrobium flavum</name>
    <dbReference type="NCBI Taxonomy" id="1737065"/>
    <lineage>
        <taxon>Bacteria</taxon>
        <taxon>Pseudomonadati</taxon>
        <taxon>Bacteroidota</taxon>
        <taxon>Flavobacteriia</taxon>
        <taxon>Flavobacteriales</taxon>
        <taxon>Flavobacteriaceae</taxon>
        <taxon>Salinimicrobium</taxon>
    </lineage>
</organism>
<evidence type="ECO:0000256" key="1">
    <source>
        <dbReference type="SAM" id="MobiDB-lite"/>
    </source>
</evidence>
<dbReference type="Proteomes" id="UP001597468">
    <property type="component" value="Unassembled WGS sequence"/>
</dbReference>